<dbReference type="AlphaFoldDB" id="A0A9Q9EGT8"/>
<gene>
    <name evidence="2" type="ORF">Slin15195_G036590</name>
</gene>
<keyword evidence="1" id="KW-0732">Signal</keyword>
<protein>
    <submittedName>
        <fullName evidence="2">Uncharacterized protein</fullName>
    </submittedName>
</protein>
<accession>A0A9Q9EGT8</accession>
<keyword evidence="3" id="KW-1185">Reference proteome</keyword>
<feature type="signal peptide" evidence="1">
    <location>
        <begin position="1"/>
        <end position="18"/>
    </location>
</feature>
<organism evidence="2 3">
    <name type="scientific">Septoria linicola</name>
    <dbReference type="NCBI Taxonomy" id="215465"/>
    <lineage>
        <taxon>Eukaryota</taxon>
        <taxon>Fungi</taxon>
        <taxon>Dikarya</taxon>
        <taxon>Ascomycota</taxon>
        <taxon>Pezizomycotina</taxon>
        <taxon>Dothideomycetes</taxon>
        <taxon>Dothideomycetidae</taxon>
        <taxon>Mycosphaerellales</taxon>
        <taxon>Mycosphaerellaceae</taxon>
        <taxon>Septoria</taxon>
    </lineage>
</organism>
<evidence type="ECO:0000313" key="2">
    <source>
        <dbReference type="EMBL" id="USW50340.1"/>
    </source>
</evidence>
<evidence type="ECO:0000313" key="3">
    <source>
        <dbReference type="Proteomes" id="UP001056384"/>
    </source>
</evidence>
<reference evidence="2" key="1">
    <citation type="submission" date="2022-06" db="EMBL/GenBank/DDBJ databases">
        <title>Complete genome sequences of two strains of the flax pathogen Septoria linicola.</title>
        <authorList>
            <person name="Lapalu N."/>
            <person name="Simon A."/>
            <person name="Demenou B."/>
            <person name="Paumier D."/>
            <person name="Guillot M.-P."/>
            <person name="Gout L."/>
            <person name="Valade R."/>
        </authorList>
    </citation>
    <scope>NUCLEOTIDE SEQUENCE</scope>
    <source>
        <strain evidence="2">SE15195</strain>
    </source>
</reference>
<proteinExistence type="predicted"/>
<dbReference type="EMBL" id="CP099419">
    <property type="protein sequence ID" value="USW50340.1"/>
    <property type="molecule type" value="Genomic_DNA"/>
</dbReference>
<evidence type="ECO:0000256" key="1">
    <source>
        <dbReference type="SAM" id="SignalP"/>
    </source>
</evidence>
<feature type="chain" id="PRO_5040437836" evidence="1">
    <location>
        <begin position="19"/>
        <end position="510"/>
    </location>
</feature>
<sequence length="510" mass="54968">MASIYLAVAVLLTSSAVAQPPWRQPGGRGSYNDTCRAAAPYVSALRTYDAASELCSSVLGLTAQTVTETSTEYAYATISLASTAATVTWTASASAIQLPLVTVTGNSSTTTVFSNNTQTITRGGLTTTAPMSVSYTTITSTATICGNSSAAQNISQPVKRQFWGWGGKPQWRPGFHSGPHGGWRHPHDLPPALENAADDAISSGCSCMSLPISTSTITVRTTQSSNTTLVNLFTATGTVQPYRYYANTTTIHPVVTRIATSTRTVQSLFTETPLVTSTLVETTTVLIGQQFGEPTVVLASPTPLTGVNAEGLATQDFDDERYPVELPFEIEAFGVRSSSLVVSVNGWIALSDDTGSIDHYSFDNSQLPRMNSNDDWGLPDTVFLPYWNDLFIAQGTAQGLYYEVSGSSPNRNVSFEWYTSLYSQSTGYYHFIATFQEAEPGVAIFTYYQANGETPLNTGRYGTIGVQSFLEDKSTQYSYDRLVAPGLEITYDPVKNVFLRTNSVNCVLST</sequence>
<dbReference type="Proteomes" id="UP001056384">
    <property type="component" value="Chromosome 2"/>
</dbReference>
<name>A0A9Q9EGT8_9PEZI</name>